<protein>
    <recommendedName>
        <fullName evidence="6">S-adenosyl-L-methionine-dependent methyltransferase</fullName>
        <ecNumber evidence="6">2.1.1.-</ecNumber>
    </recommendedName>
</protein>
<keyword evidence="3 6" id="KW-0489">Methyltransferase</keyword>
<organism evidence="7 8">
    <name type="scientific">Kutzneria kofuensis</name>
    <dbReference type="NCBI Taxonomy" id="103725"/>
    <lineage>
        <taxon>Bacteria</taxon>
        <taxon>Bacillati</taxon>
        <taxon>Actinomycetota</taxon>
        <taxon>Actinomycetes</taxon>
        <taxon>Pseudonocardiales</taxon>
        <taxon>Pseudonocardiaceae</taxon>
        <taxon>Kutzneria</taxon>
    </lineage>
</organism>
<proteinExistence type="inferred from homology"/>
<evidence type="ECO:0000313" key="7">
    <source>
        <dbReference type="EMBL" id="MBB5892694.1"/>
    </source>
</evidence>
<dbReference type="InterPro" id="IPR007213">
    <property type="entry name" value="Ppm1/Ppm2/Tcmp"/>
</dbReference>
<keyword evidence="5 6" id="KW-0949">S-adenosyl-L-methionine</keyword>
<dbReference type="InterPro" id="IPR011610">
    <property type="entry name" value="SAM_mthyl_Trfase_ML2640-like"/>
</dbReference>
<evidence type="ECO:0000256" key="4">
    <source>
        <dbReference type="ARBA" id="ARBA00022679"/>
    </source>
</evidence>
<dbReference type="EC" id="2.1.1.-" evidence="6"/>
<dbReference type="SUPFAM" id="SSF53335">
    <property type="entry name" value="S-adenosyl-L-methionine-dependent methyltransferases"/>
    <property type="match status" value="1"/>
</dbReference>
<evidence type="ECO:0000313" key="8">
    <source>
        <dbReference type="Proteomes" id="UP000585638"/>
    </source>
</evidence>
<evidence type="ECO:0000256" key="5">
    <source>
        <dbReference type="ARBA" id="ARBA00022691"/>
    </source>
</evidence>
<evidence type="ECO:0000256" key="6">
    <source>
        <dbReference type="RuleBase" id="RU362030"/>
    </source>
</evidence>
<keyword evidence="8" id="KW-1185">Reference proteome</keyword>
<dbReference type="RefSeq" id="WP_184863601.1">
    <property type="nucleotide sequence ID" value="NZ_BAAAWY010000001.1"/>
</dbReference>
<evidence type="ECO:0000256" key="2">
    <source>
        <dbReference type="ARBA" id="ARBA00008138"/>
    </source>
</evidence>
<evidence type="ECO:0000256" key="3">
    <source>
        <dbReference type="ARBA" id="ARBA00022603"/>
    </source>
</evidence>
<comment type="similarity">
    <text evidence="2 6">Belongs to the UPF0677 family.</text>
</comment>
<sequence length="274" mass="30320">MTGPDNTAVRVALWRAIHVDFDQPPHVFVDKIGLELADPDDDWRRRADMDPKATAGFRGSVIGRARFVEDLVAGHAAEQYVILGAGLDTFAQRHPGERQVFEIDQPETQAWKRKRLQDTGYGVPEWLHLVPVDFEAGDDWLQRLVDNGFDPTKPAVMASTGVSMYLTKEATVATLAKVATLAPGSTLVMTYLLELDLVDERDRPGREMSAQGAARSNTPFVSFYRPEEMLAMAREAGFAHVEHVSGRTIAERYFAGRPDGFTPSTGEDFLVAST</sequence>
<comment type="caution">
    <text evidence="7">The sequence shown here is derived from an EMBL/GenBank/DDBJ whole genome shotgun (WGS) entry which is preliminary data.</text>
</comment>
<dbReference type="PANTHER" id="PTHR43619:SF2">
    <property type="entry name" value="S-ADENOSYL-L-METHIONINE-DEPENDENT METHYLTRANSFERASES SUPERFAMILY PROTEIN"/>
    <property type="match status" value="1"/>
</dbReference>
<dbReference type="EMBL" id="JACHIR010000001">
    <property type="protein sequence ID" value="MBB5892694.1"/>
    <property type="molecule type" value="Genomic_DNA"/>
</dbReference>
<dbReference type="InterPro" id="IPR029063">
    <property type="entry name" value="SAM-dependent_MTases_sf"/>
</dbReference>
<accession>A0A7W9KHJ4</accession>
<reference evidence="7 8" key="1">
    <citation type="submission" date="2020-08" db="EMBL/GenBank/DDBJ databases">
        <title>Sequencing the genomes of 1000 actinobacteria strains.</title>
        <authorList>
            <person name="Klenk H.-P."/>
        </authorList>
    </citation>
    <scope>NUCLEOTIDE SEQUENCE [LARGE SCALE GENOMIC DNA]</scope>
    <source>
        <strain evidence="7 8">DSM 43851</strain>
    </source>
</reference>
<gene>
    <name evidence="7" type="ORF">BJ998_003890</name>
</gene>
<dbReference type="GO" id="GO:0008168">
    <property type="term" value="F:methyltransferase activity"/>
    <property type="evidence" value="ECO:0007669"/>
    <property type="project" value="UniProtKB-UniRule"/>
</dbReference>
<keyword evidence="4 7" id="KW-0808">Transferase</keyword>
<dbReference type="NCBIfam" id="TIGR00027">
    <property type="entry name" value="mthyl_TIGR00027"/>
    <property type="match status" value="1"/>
</dbReference>
<dbReference type="Gene3D" id="3.40.50.150">
    <property type="entry name" value="Vaccinia Virus protein VP39"/>
    <property type="match status" value="1"/>
</dbReference>
<dbReference type="Pfam" id="PF04072">
    <property type="entry name" value="LCM"/>
    <property type="match status" value="1"/>
</dbReference>
<dbReference type="Proteomes" id="UP000585638">
    <property type="component" value="Unassembled WGS sequence"/>
</dbReference>
<dbReference type="PANTHER" id="PTHR43619">
    <property type="entry name" value="S-ADENOSYL-L-METHIONINE-DEPENDENT METHYLTRANSFERASE YKTD-RELATED"/>
    <property type="match status" value="1"/>
</dbReference>
<comment type="function">
    <text evidence="1 6">Exhibits S-adenosyl-L-methionine-dependent methyltransferase activity.</text>
</comment>
<name>A0A7W9KHJ4_9PSEU</name>
<dbReference type="AlphaFoldDB" id="A0A7W9KHJ4"/>
<evidence type="ECO:0000256" key="1">
    <source>
        <dbReference type="ARBA" id="ARBA00003907"/>
    </source>
</evidence>
<dbReference type="GO" id="GO:0032259">
    <property type="term" value="P:methylation"/>
    <property type="evidence" value="ECO:0007669"/>
    <property type="project" value="UniProtKB-KW"/>
</dbReference>